<evidence type="ECO:0000313" key="1">
    <source>
        <dbReference type="EMBL" id="KAI9915117.1"/>
    </source>
</evidence>
<gene>
    <name evidence="1" type="ORF">PsorP6_008643</name>
</gene>
<dbReference type="Proteomes" id="UP001163321">
    <property type="component" value="Chromosome 3"/>
</dbReference>
<protein>
    <submittedName>
        <fullName evidence="1">Uncharacterized protein</fullName>
    </submittedName>
</protein>
<accession>A0ACC0W9J7</accession>
<dbReference type="EMBL" id="CM047582">
    <property type="protein sequence ID" value="KAI9915117.1"/>
    <property type="molecule type" value="Genomic_DNA"/>
</dbReference>
<keyword evidence="2" id="KW-1185">Reference proteome</keyword>
<comment type="caution">
    <text evidence="1">The sequence shown here is derived from an EMBL/GenBank/DDBJ whole genome shotgun (WGS) entry which is preliminary data.</text>
</comment>
<reference evidence="1 2" key="1">
    <citation type="journal article" date="2022" name="bioRxiv">
        <title>The genome of the oomycete Peronosclerospora sorghi, a cosmopolitan pathogen of maize and sorghum, is inflated with dispersed pseudogenes.</title>
        <authorList>
            <person name="Fletcher K."/>
            <person name="Martin F."/>
            <person name="Isakeit T."/>
            <person name="Cavanaugh K."/>
            <person name="Magill C."/>
            <person name="Michelmore R."/>
        </authorList>
    </citation>
    <scope>NUCLEOTIDE SEQUENCE [LARGE SCALE GENOMIC DNA]</scope>
    <source>
        <strain evidence="1">P6</strain>
    </source>
</reference>
<sequence>MDGEMGKDPMLASASPLVHPELLMQNSRVWIAIVVNFYSRQPRTEDTTTFLDDDVGFVFVMIEYLNDSLHRRWHEMEKWMAARDEEHDKSRDQEEEPTQQHRGSSLHIDTGDPRLGCLLCTVHEHVANHHVTKCSDASTEIRCFWTKTMIVNRFAALYSIYKMLDRMKTLSLCPVYAVDLVTMWVHGTSMSKESPMAPKVLKLGARTNGPPSTNTFASTILDKQLGKYVDRSLYIAAFIKVVHLLSELVSLTNEKWPS</sequence>
<name>A0ACC0W9J7_9STRA</name>
<organism evidence="1 2">
    <name type="scientific">Peronosclerospora sorghi</name>
    <dbReference type="NCBI Taxonomy" id="230839"/>
    <lineage>
        <taxon>Eukaryota</taxon>
        <taxon>Sar</taxon>
        <taxon>Stramenopiles</taxon>
        <taxon>Oomycota</taxon>
        <taxon>Peronosporomycetes</taxon>
        <taxon>Peronosporales</taxon>
        <taxon>Peronosporaceae</taxon>
        <taxon>Peronosclerospora</taxon>
    </lineage>
</organism>
<proteinExistence type="predicted"/>
<evidence type="ECO:0000313" key="2">
    <source>
        <dbReference type="Proteomes" id="UP001163321"/>
    </source>
</evidence>